<name>Q2W8L1_PARM1</name>
<dbReference type="Proteomes" id="UP000007058">
    <property type="component" value="Chromosome"/>
</dbReference>
<accession>Q2W8L1</accession>
<evidence type="ECO:0000313" key="1">
    <source>
        <dbReference type="EMBL" id="BAE49814.1"/>
    </source>
</evidence>
<organism evidence="1 2">
    <name type="scientific">Paramagnetospirillum magneticum (strain ATCC 700264 / AMB-1)</name>
    <name type="common">Magnetospirillum magneticum</name>
    <dbReference type="NCBI Taxonomy" id="342108"/>
    <lineage>
        <taxon>Bacteria</taxon>
        <taxon>Pseudomonadati</taxon>
        <taxon>Pseudomonadota</taxon>
        <taxon>Alphaproteobacteria</taxon>
        <taxon>Rhodospirillales</taxon>
        <taxon>Magnetospirillaceae</taxon>
        <taxon>Paramagnetospirillum</taxon>
    </lineage>
</organism>
<gene>
    <name evidence="1" type="ordered locus">amb1010</name>
</gene>
<dbReference type="KEGG" id="mag:amb1010"/>
<dbReference type="EMBL" id="AP007255">
    <property type="protein sequence ID" value="BAE49814.1"/>
    <property type="molecule type" value="Genomic_DNA"/>
</dbReference>
<dbReference type="AntiFam" id="ANF00227">
    <property type="entry name" value="Shadow ORF (opposite hmrR)"/>
</dbReference>
<evidence type="ECO:0000313" key="2">
    <source>
        <dbReference type="Proteomes" id="UP000007058"/>
    </source>
</evidence>
<keyword evidence="2" id="KW-1185">Reference proteome</keyword>
<protein>
    <submittedName>
        <fullName evidence="1">Uncharacterized protein</fullName>
    </submittedName>
</protein>
<dbReference type="AlphaFoldDB" id="Q2W8L1"/>
<proteinExistence type="predicted"/>
<reference evidence="1 2" key="1">
    <citation type="journal article" date="2005" name="DNA Res.">
        <title>Complete genome sequence of the facultative anaerobic magnetotactic bacterium Magnetospirillum sp. strain AMB-1.</title>
        <authorList>
            <person name="Matsunaga T."/>
            <person name="Okamura Y."/>
            <person name="Fukuda Y."/>
            <person name="Wahyudi A.T."/>
            <person name="Murase Y."/>
            <person name="Takeyama H."/>
        </authorList>
    </citation>
    <scope>NUCLEOTIDE SEQUENCE [LARGE SCALE GENOMIC DNA]</scope>
    <source>
        <strain evidence="2">ATCC 700264 / AMB-1</strain>
    </source>
</reference>
<sequence>MGDHLSAAILHLPQFVAQKGEVGNFAFHLVKMEENHLIGTFARGIGSFGQSQQGTDGIDGKAQIAAPANEAEPLKMVVLILTKAALAPCRRRQ</sequence>
<dbReference type="HOGENOM" id="CLU_2396170_0_0_5"/>